<organism evidence="1 2">
    <name type="scientific">Candidatus Moanibacter tarae</name>
    <dbReference type="NCBI Taxonomy" id="2200854"/>
    <lineage>
        <taxon>Bacteria</taxon>
        <taxon>Pseudomonadati</taxon>
        <taxon>Verrucomicrobiota</taxon>
        <taxon>Opitutia</taxon>
        <taxon>Puniceicoccales</taxon>
        <taxon>Puniceicoccales incertae sedis</taxon>
        <taxon>Candidatus Moanibacter</taxon>
    </lineage>
</organism>
<dbReference type="KEGG" id="mtar:DF168_00413"/>
<accession>A0A2Z4ANU1</accession>
<dbReference type="Proteomes" id="UP000247465">
    <property type="component" value="Chromosome"/>
</dbReference>
<evidence type="ECO:0000313" key="1">
    <source>
        <dbReference type="EMBL" id="AWT59232.1"/>
    </source>
</evidence>
<gene>
    <name evidence="1" type="ORF">DF168_00413</name>
</gene>
<sequence>MSRIQNVNSNDIADAIRLGCRTMQNVFNADDNNVPFFRSLVEPEVLLAFSSEHSESHVPGRHLNGLLEAEDVVGLRINEEAIENHRRAAIWSYSGPLALPLNREEIGGPLVNFRPHNLREGFHALYALARFRDDEEARKIAERSINLIFELWNPSGGWNKERISDFGVNLRGDDYISGEARMLGPLVKYYRATGYGRALELALVLKDKAVSEYYLEDGSFDPERFVTGHVHSITCVLSSLAQLADLLDDVSLMARVKAFYQKGLWQMRDEIGWTPESINQRDSDHGEANNTGDVLETALILGRSGYSDCYQDAERIIRCHLLPSQLRDVSFISDPPNPHGVDGLYDVANRHLGAFGFPAPYGHKSIGKGRTKISFNMDIVGGAIGSLCAAYREVARSETTGQWVNLLFDHETSEVKIESPYVHSHLRIEPKESKPLFVRIPGWTNQQEIWIEGNDRGPLWTNGYFFFPNASAGQRIEIHFPLKESNMVLNEQLHVQPIRVKLKGDAIAAMENFGADLTYFEMYP</sequence>
<proteinExistence type="predicted"/>
<reference evidence="1 2" key="1">
    <citation type="submission" date="2018-06" db="EMBL/GenBank/DDBJ databases">
        <title>Draft Genome Sequence of a Novel Marine Bacterium Related to the Verrucomicrobia.</title>
        <authorList>
            <person name="Vosseberg J."/>
            <person name="Martijn J."/>
            <person name="Ettema T.J.G."/>
        </authorList>
    </citation>
    <scope>NUCLEOTIDE SEQUENCE [LARGE SCALE GENOMIC DNA]</scope>
    <source>
        <strain evidence="1">TARA_B100001123</strain>
    </source>
</reference>
<dbReference type="SUPFAM" id="SSF48208">
    <property type="entry name" value="Six-hairpin glycosidases"/>
    <property type="match status" value="1"/>
</dbReference>
<name>A0A2Z4ANU1_9BACT</name>
<protein>
    <submittedName>
        <fullName evidence="1">Uncharacterized protein</fullName>
    </submittedName>
</protein>
<dbReference type="AlphaFoldDB" id="A0A2Z4ANU1"/>
<dbReference type="GO" id="GO:0005975">
    <property type="term" value="P:carbohydrate metabolic process"/>
    <property type="evidence" value="ECO:0007669"/>
    <property type="project" value="InterPro"/>
</dbReference>
<evidence type="ECO:0000313" key="2">
    <source>
        <dbReference type="Proteomes" id="UP000247465"/>
    </source>
</evidence>
<dbReference type="EMBL" id="CP029803">
    <property type="protein sequence ID" value="AWT59232.1"/>
    <property type="molecule type" value="Genomic_DNA"/>
</dbReference>
<dbReference type="InterPro" id="IPR008928">
    <property type="entry name" value="6-hairpin_glycosidase_sf"/>
</dbReference>